<feature type="transmembrane region" description="Helical" evidence="1">
    <location>
        <begin position="104"/>
        <end position="125"/>
    </location>
</feature>
<accession>A0A1I5YFI8</accession>
<name>A0A1I5YFI8_9BACT</name>
<feature type="transmembrane region" description="Helical" evidence="1">
    <location>
        <begin position="164"/>
        <end position="181"/>
    </location>
</feature>
<feature type="transmembrane region" description="Helical" evidence="1">
    <location>
        <begin position="137"/>
        <end position="158"/>
    </location>
</feature>
<evidence type="ECO:0000256" key="1">
    <source>
        <dbReference type="SAM" id="Phobius"/>
    </source>
</evidence>
<dbReference type="Proteomes" id="UP000199306">
    <property type="component" value="Unassembled WGS sequence"/>
</dbReference>
<keyword evidence="1" id="KW-0472">Membrane</keyword>
<feature type="transmembrane region" description="Helical" evidence="1">
    <location>
        <begin position="232"/>
        <end position="250"/>
    </location>
</feature>
<organism evidence="2 3">
    <name type="scientific">Pseudarcicella hirudinis</name>
    <dbReference type="NCBI Taxonomy" id="1079859"/>
    <lineage>
        <taxon>Bacteria</taxon>
        <taxon>Pseudomonadati</taxon>
        <taxon>Bacteroidota</taxon>
        <taxon>Cytophagia</taxon>
        <taxon>Cytophagales</taxon>
        <taxon>Flectobacillaceae</taxon>
        <taxon>Pseudarcicella</taxon>
    </lineage>
</organism>
<keyword evidence="2" id="KW-0808">Transferase</keyword>
<evidence type="ECO:0000313" key="3">
    <source>
        <dbReference type="Proteomes" id="UP000199306"/>
    </source>
</evidence>
<keyword evidence="3" id="KW-1185">Reference proteome</keyword>
<gene>
    <name evidence="2" type="ORF">SAMN04515674_11896</name>
</gene>
<feature type="transmembrane region" description="Helical" evidence="1">
    <location>
        <begin position="207"/>
        <end position="226"/>
    </location>
</feature>
<feature type="transmembrane region" description="Helical" evidence="1">
    <location>
        <begin position="7"/>
        <end position="25"/>
    </location>
</feature>
<dbReference type="RefSeq" id="WP_092019455.1">
    <property type="nucleotide sequence ID" value="NZ_FOXH01000018.1"/>
</dbReference>
<feature type="transmembrane region" description="Helical" evidence="1">
    <location>
        <begin position="37"/>
        <end position="58"/>
    </location>
</feature>
<sequence length="275" mass="31311">MRKALNIAHYLSLDVVAGAVAHYLMFSRLPTGNTPVVWLPGVILASTVWMIYVLDRLLDNLKDTQVPTLRHQFYARHNLLAWGIVGICGLFSAVSAFFLSWSVIVFGLIVAFLSGLYLFIVGWIGGNRLIHQYKEPFTAMIYTAGVWGSAASVDWASFHRPVEWILAVMLWLVTFQNLLLFSNFEQKAFPEAITMAKTWGTKNTDRIVQLITLLMILLVILASFWTKYPYQYLVLSIEVGVSIVQFWICTYGSSERYRWLGECAFILPGIALFWH</sequence>
<dbReference type="AlphaFoldDB" id="A0A1I5YFI8"/>
<proteinExistence type="predicted"/>
<dbReference type="GO" id="GO:0016740">
    <property type="term" value="F:transferase activity"/>
    <property type="evidence" value="ECO:0007669"/>
    <property type="project" value="UniProtKB-KW"/>
</dbReference>
<evidence type="ECO:0000313" key="2">
    <source>
        <dbReference type="EMBL" id="SFQ42986.1"/>
    </source>
</evidence>
<keyword evidence="1" id="KW-0812">Transmembrane</keyword>
<dbReference type="OrthoDB" id="976812at2"/>
<feature type="transmembrane region" description="Helical" evidence="1">
    <location>
        <begin position="79"/>
        <end position="98"/>
    </location>
</feature>
<reference evidence="2 3" key="1">
    <citation type="submission" date="2016-10" db="EMBL/GenBank/DDBJ databases">
        <authorList>
            <person name="de Groot N.N."/>
        </authorList>
    </citation>
    <scope>NUCLEOTIDE SEQUENCE [LARGE SCALE GENOMIC DNA]</scope>
    <source>
        <strain evidence="3">E92,LMG 26720,CCM 7988</strain>
    </source>
</reference>
<keyword evidence="1" id="KW-1133">Transmembrane helix</keyword>
<dbReference type="STRING" id="1079859.SAMN04515674_11896"/>
<dbReference type="EMBL" id="FOXH01000018">
    <property type="protein sequence ID" value="SFQ42986.1"/>
    <property type="molecule type" value="Genomic_DNA"/>
</dbReference>
<protein>
    <submittedName>
        <fullName evidence="2">4-hydroxybenzoate polyprenyltransferase</fullName>
    </submittedName>
</protein>